<organism evidence="2 3">
    <name type="scientific">Nocardioides eburneus</name>
    <dbReference type="NCBI Taxonomy" id="3231482"/>
    <lineage>
        <taxon>Bacteria</taxon>
        <taxon>Bacillati</taxon>
        <taxon>Actinomycetota</taxon>
        <taxon>Actinomycetes</taxon>
        <taxon>Propionibacteriales</taxon>
        <taxon>Nocardioidaceae</taxon>
        <taxon>Nocardioides</taxon>
    </lineage>
</organism>
<dbReference type="EMBL" id="JBFPJR010000064">
    <property type="protein sequence ID" value="MEX0429769.1"/>
    <property type="molecule type" value="Genomic_DNA"/>
</dbReference>
<dbReference type="Proteomes" id="UP001556631">
    <property type="component" value="Unassembled WGS sequence"/>
</dbReference>
<evidence type="ECO:0000256" key="1">
    <source>
        <dbReference type="SAM" id="Phobius"/>
    </source>
</evidence>
<reference evidence="2 3" key="1">
    <citation type="submission" date="2024-07" db="EMBL/GenBank/DDBJ databases">
        <authorList>
            <person name="Lee S."/>
            <person name="Kang M."/>
        </authorList>
    </citation>
    <scope>NUCLEOTIDE SEQUENCE [LARGE SCALE GENOMIC DNA]</scope>
    <source>
        <strain evidence="2 3">DS6</strain>
    </source>
</reference>
<proteinExistence type="predicted"/>
<dbReference type="GO" id="GO:0016757">
    <property type="term" value="F:glycosyltransferase activity"/>
    <property type="evidence" value="ECO:0007669"/>
    <property type="project" value="UniProtKB-KW"/>
</dbReference>
<keyword evidence="1" id="KW-1133">Transmembrane helix</keyword>
<dbReference type="RefSeq" id="WP_367995735.1">
    <property type="nucleotide sequence ID" value="NZ_JBFPJR010000064.1"/>
</dbReference>
<sequence length="963" mass="101221">MHPTVALVLVSHDGAGWLPTVIDGVRAQQAPIARVVAVDTGSKDESPELLEAAFGTVTRVSGRTTFPQAIDLALEALGDGPDAPDWVWLLHDDSTPDPGALAALLACAEDHPEADVLGPKLREWPSLRRLLELGVTISGTGRRETGLERAEYDQGQHDQVKQVLAVNTAGMLVRRRLLRDLDGLDKALPMFGNDIDFGWRAANAGHTTLVVPEAVVFHAEAAHRGVRRTPLTGRHTHYQERRAALYTLLANVSGRRLPFTLVRLALGTLLRMIGFLCVREVGTALDELAALLNVCAKPGAVRAGRRARAGRQSAAPERVRALLPPAWLPYRHGLDFVSDVTSALTNQAADVAERRRIAKAEADPASFAARRQAALEPQDEDDIPEENGWVVRFFTNPVAVLVTLVGLLGIIGARAGFGAVAGGGLSPVPDGATDWWGLHLESWHALGLGTAVPAPPYVLPLALLATVLFGHTGLAVTVVMVLAFPIALGGAWRLLRVVGRLISHRGAPRWLILWGATAYALVPAVSGAWGDGRLGPVVAGALLPWMVHAALGFADPEADRRWRAAWRAGLLLAVVTAFAPSAWLVALVLGVVVLLLAFRVVPGSMRDRDVWGPPAAALGVPPVLLLPWWLPALVHGAGAALLLDPGRLPAPVADGGDLLLGRLEDAHLLGAPWWLGLALPLLAVLALIPVRTRIPVLVCWIAGVVTVVVAMVLSWLPLHLAAGTTAAGPAFPLVAVQGAAVVAVALGVQGALLDGLTGWRRPVGVLAVVVGLVGAVGGLGWFVVDGSGSLTSDTGPLAHEGVPSYMLDTATHRPAEGVLVLRGSVADGLRYTVLRGDGVTLGTDEITAATPVDTDFNGLVGRLTSAPGADVLDALARHGIEYVVMPSPADHAVAEGIDASGGVTQASTTDRSTRAWQLDTAPTGDDLDGHRSWLRILLLVVQLAGVVVVAVLCGPTLERKRTR</sequence>
<evidence type="ECO:0000313" key="3">
    <source>
        <dbReference type="Proteomes" id="UP001556631"/>
    </source>
</evidence>
<gene>
    <name evidence="2" type="ORF">AB3X52_19300</name>
</gene>
<dbReference type="Gene3D" id="3.90.550.10">
    <property type="entry name" value="Spore Coat Polysaccharide Biosynthesis Protein SpsA, Chain A"/>
    <property type="match status" value="1"/>
</dbReference>
<dbReference type="SUPFAM" id="SSF53448">
    <property type="entry name" value="Nucleotide-diphospho-sugar transferases"/>
    <property type="match status" value="1"/>
</dbReference>
<keyword evidence="3" id="KW-1185">Reference proteome</keyword>
<dbReference type="InterPro" id="IPR029044">
    <property type="entry name" value="Nucleotide-diphossugar_trans"/>
</dbReference>
<accession>A0ABV3T528</accession>
<feature type="transmembrane region" description="Helical" evidence="1">
    <location>
        <begin position="461"/>
        <end position="489"/>
    </location>
</feature>
<dbReference type="EC" id="2.4.-.-" evidence="2"/>
<name>A0ABV3T528_9ACTN</name>
<comment type="caution">
    <text evidence="2">The sequence shown here is derived from an EMBL/GenBank/DDBJ whole genome shotgun (WGS) entry which is preliminary data.</text>
</comment>
<feature type="transmembrane region" description="Helical" evidence="1">
    <location>
        <begin position="510"/>
        <end position="529"/>
    </location>
</feature>
<evidence type="ECO:0000313" key="2">
    <source>
        <dbReference type="EMBL" id="MEX0429769.1"/>
    </source>
</evidence>
<keyword evidence="1" id="KW-0812">Transmembrane</keyword>
<protein>
    <submittedName>
        <fullName evidence="2">Glycosyltransferase</fullName>
        <ecNumber evidence="2">2.4.-.-</ecNumber>
    </submittedName>
</protein>
<feature type="transmembrane region" description="Helical" evidence="1">
    <location>
        <begin position="697"/>
        <end position="718"/>
    </location>
</feature>
<keyword evidence="2" id="KW-0328">Glycosyltransferase</keyword>
<feature type="transmembrane region" description="Helical" evidence="1">
    <location>
        <begin position="730"/>
        <end position="753"/>
    </location>
</feature>
<feature type="transmembrane region" description="Helical" evidence="1">
    <location>
        <begin position="566"/>
        <end position="598"/>
    </location>
</feature>
<keyword evidence="1" id="KW-0472">Membrane</keyword>
<dbReference type="Pfam" id="PF13641">
    <property type="entry name" value="Glyco_tranf_2_3"/>
    <property type="match status" value="1"/>
</dbReference>
<feature type="transmembrane region" description="Helical" evidence="1">
    <location>
        <begin position="765"/>
        <end position="784"/>
    </location>
</feature>
<dbReference type="InterPro" id="IPR050834">
    <property type="entry name" value="Glycosyltransf_2"/>
</dbReference>
<feature type="transmembrane region" description="Helical" evidence="1">
    <location>
        <begin position="671"/>
        <end position="690"/>
    </location>
</feature>
<feature type="transmembrane region" description="Helical" evidence="1">
    <location>
        <begin position="933"/>
        <end position="957"/>
    </location>
</feature>
<dbReference type="PANTHER" id="PTHR43685">
    <property type="entry name" value="GLYCOSYLTRANSFERASE"/>
    <property type="match status" value="1"/>
</dbReference>
<keyword evidence="2" id="KW-0808">Transferase</keyword>
<dbReference type="PANTHER" id="PTHR43685:SF3">
    <property type="entry name" value="SLR2126 PROTEIN"/>
    <property type="match status" value="1"/>
</dbReference>